<dbReference type="OrthoDB" id="2553410at2759"/>
<dbReference type="EMBL" id="OOIN01000037">
    <property type="protein sequence ID" value="SPO31228.1"/>
    <property type="molecule type" value="Genomic_DNA"/>
</dbReference>
<feature type="region of interest" description="Disordered" evidence="1">
    <location>
        <begin position="61"/>
        <end position="106"/>
    </location>
</feature>
<feature type="compositionally biased region" description="Low complexity" evidence="1">
    <location>
        <begin position="237"/>
        <end position="255"/>
    </location>
</feature>
<proteinExistence type="predicted"/>
<organism evidence="2 3">
    <name type="scientific">Ustilago trichophora</name>
    <dbReference type="NCBI Taxonomy" id="86804"/>
    <lineage>
        <taxon>Eukaryota</taxon>
        <taxon>Fungi</taxon>
        <taxon>Dikarya</taxon>
        <taxon>Basidiomycota</taxon>
        <taxon>Ustilaginomycotina</taxon>
        <taxon>Ustilaginomycetes</taxon>
        <taxon>Ustilaginales</taxon>
        <taxon>Ustilaginaceae</taxon>
        <taxon>Ustilago</taxon>
    </lineage>
</organism>
<keyword evidence="3" id="KW-1185">Reference proteome</keyword>
<evidence type="ECO:0000313" key="2">
    <source>
        <dbReference type="EMBL" id="SPO31228.1"/>
    </source>
</evidence>
<feature type="region of interest" description="Disordered" evidence="1">
    <location>
        <begin position="180"/>
        <end position="298"/>
    </location>
</feature>
<protein>
    <submittedName>
        <fullName evidence="2">Uncharacterized protein</fullName>
    </submittedName>
</protein>
<sequence length="348" mass="37136">MSSSHPITAGGAAAEYTHKFKKHFGDRPTSFALSGHSPNHRTPSSIPASLVMDPFAASASNSSFSHSSSSSTASVPSTPSTSSTIQQTFTSASTIPLRPGNLDNETHNTLANLGYRIRARVNQGYTRSSSSTTPFVETQGGGFRSERDVLVNVTNTRRGWSRVSTAPTVCSSFDSLRGMTDAMDTSMDPTMRPDIASKRERCFDSDTEDDEETQQPLETTSNPSQTTRRIAPMPKLSFTSSTSSSSSTSFSSSFSEMFPPERSTFLQPQPSPGSGIGMGFSRSESSSTCPFSSSTTKPSTSAFFAPGQDVEMSPLINNSTNVSSIVVNPTVGGDGAYDFSAHFDRTDF</sequence>
<name>A0A5C3EL08_9BASI</name>
<feature type="compositionally biased region" description="Low complexity" evidence="1">
    <location>
        <begin position="61"/>
        <end position="94"/>
    </location>
</feature>
<evidence type="ECO:0000313" key="3">
    <source>
        <dbReference type="Proteomes" id="UP000324022"/>
    </source>
</evidence>
<gene>
    <name evidence="2" type="ORF">UTRI_05967_B</name>
</gene>
<feature type="compositionally biased region" description="Low complexity" evidence="1">
    <location>
        <begin position="280"/>
        <end position="298"/>
    </location>
</feature>
<dbReference type="AlphaFoldDB" id="A0A5C3EL08"/>
<feature type="region of interest" description="Disordered" evidence="1">
    <location>
        <begin position="27"/>
        <end position="47"/>
    </location>
</feature>
<reference evidence="2 3" key="1">
    <citation type="submission" date="2018-03" db="EMBL/GenBank/DDBJ databases">
        <authorList>
            <person name="Guldener U."/>
        </authorList>
    </citation>
    <scope>NUCLEOTIDE SEQUENCE [LARGE SCALE GENOMIC DNA]</scope>
    <source>
        <strain evidence="2 3">NBRC100155</strain>
    </source>
</reference>
<dbReference type="Proteomes" id="UP000324022">
    <property type="component" value="Unassembled WGS sequence"/>
</dbReference>
<feature type="compositionally biased region" description="Basic and acidic residues" evidence="1">
    <location>
        <begin position="195"/>
        <end position="204"/>
    </location>
</feature>
<accession>A0A5C3EL08</accession>
<feature type="compositionally biased region" description="Polar residues" evidence="1">
    <location>
        <begin position="36"/>
        <end position="47"/>
    </location>
</feature>
<evidence type="ECO:0000256" key="1">
    <source>
        <dbReference type="SAM" id="MobiDB-lite"/>
    </source>
</evidence>